<dbReference type="GO" id="GO:0004842">
    <property type="term" value="F:ubiquitin-protein transferase activity"/>
    <property type="evidence" value="ECO:0007669"/>
    <property type="project" value="InterPro"/>
</dbReference>
<dbReference type="PROSITE" id="PS50237">
    <property type="entry name" value="HECT"/>
    <property type="match status" value="1"/>
</dbReference>
<evidence type="ECO:0000313" key="4">
    <source>
        <dbReference type="EMBL" id="KAJ7373293.1"/>
    </source>
</evidence>
<sequence>MLVNEDDMEELESRHLRFFNSLSGWRKFSVRRDNIVDDFLEAYKKEGMDSSRLTTEFVNEEGMDVDGVTREAFTLFWNECFYRYFEGTGLYVPRVDPDCTKRLFHTLGRIASHGFCLTKGIPSLYCFILFCGCNVPRRSRKHAHERFLVSHTRDGAQFFPKCIAGKR</sequence>
<reference evidence="4" key="1">
    <citation type="submission" date="2023-01" db="EMBL/GenBank/DDBJ databases">
        <title>Genome assembly of the deep-sea coral Lophelia pertusa.</title>
        <authorList>
            <person name="Herrera S."/>
            <person name="Cordes E."/>
        </authorList>
    </citation>
    <scope>NUCLEOTIDE SEQUENCE</scope>
    <source>
        <strain evidence="4">USNM1676648</strain>
        <tissue evidence="4">Polyp</tissue>
    </source>
</reference>
<comment type="caution">
    <text evidence="2">Lacks conserved residue(s) required for the propagation of feature annotation.</text>
</comment>
<dbReference type="OrthoDB" id="5979482at2759"/>
<dbReference type="Proteomes" id="UP001163046">
    <property type="component" value="Unassembled WGS sequence"/>
</dbReference>
<organism evidence="4 5">
    <name type="scientific">Desmophyllum pertusum</name>
    <dbReference type="NCBI Taxonomy" id="174260"/>
    <lineage>
        <taxon>Eukaryota</taxon>
        <taxon>Metazoa</taxon>
        <taxon>Cnidaria</taxon>
        <taxon>Anthozoa</taxon>
        <taxon>Hexacorallia</taxon>
        <taxon>Scleractinia</taxon>
        <taxon>Caryophylliina</taxon>
        <taxon>Caryophylliidae</taxon>
        <taxon>Desmophyllum</taxon>
    </lineage>
</organism>
<name>A0A9W9Z0Y3_9CNID</name>
<dbReference type="Gene3D" id="3.90.1750.10">
    <property type="entry name" value="Hect, E3 ligase catalytic domains"/>
    <property type="match status" value="1"/>
</dbReference>
<keyword evidence="1 2" id="KW-0833">Ubl conjugation pathway</keyword>
<feature type="domain" description="HECT" evidence="3">
    <location>
        <begin position="44"/>
        <end position="81"/>
    </location>
</feature>
<dbReference type="SUPFAM" id="SSF56204">
    <property type="entry name" value="Hect, E3 ligase catalytic domain"/>
    <property type="match status" value="1"/>
</dbReference>
<evidence type="ECO:0000256" key="1">
    <source>
        <dbReference type="ARBA" id="ARBA00022786"/>
    </source>
</evidence>
<keyword evidence="5" id="KW-1185">Reference proteome</keyword>
<accession>A0A9W9Z0Y3</accession>
<comment type="caution">
    <text evidence="4">The sequence shown here is derived from an EMBL/GenBank/DDBJ whole genome shotgun (WGS) entry which is preliminary data.</text>
</comment>
<protein>
    <recommendedName>
        <fullName evidence="3">HECT domain-containing protein</fullName>
    </recommendedName>
</protein>
<dbReference type="AlphaFoldDB" id="A0A9W9Z0Y3"/>
<evidence type="ECO:0000313" key="5">
    <source>
        <dbReference type="Proteomes" id="UP001163046"/>
    </source>
</evidence>
<evidence type="ECO:0000256" key="2">
    <source>
        <dbReference type="PROSITE-ProRule" id="PRU00104"/>
    </source>
</evidence>
<dbReference type="InterPro" id="IPR000569">
    <property type="entry name" value="HECT_dom"/>
</dbReference>
<evidence type="ECO:0000259" key="3">
    <source>
        <dbReference type="PROSITE" id="PS50237"/>
    </source>
</evidence>
<gene>
    <name evidence="4" type="ORF">OS493_012884</name>
</gene>
<proteinExistence type="predicted"/>
<dbReference type="InterPro" id="IPR035983">
    <property type="entry name" value="Hect_E3_ubiquitin_ligase"/>
</dbReference>
<dbReference type="EMBL" id="MU826831">
    <property type="protein sequence ID" value="KAJ7373293.1"/>
    <property type="molecule type" value="Genomic_DNA"/>
</dbReference>